<feature type="transmembrane region" description="Helical" evidence="1">
    <location>
        <begin position="7"/>
        <end position="28"/>
    </location>
</feature>
<reference evidence="2 3" key="1">
    <citation type="submission" date="2024-02" db="EMBL/GenBank/DDBJ databases">
        <title>A Gaetbulibacter species isolated from tidal flats and genomic insights of their niches.</title>
        <authorList>
            <person name="Ye Y."/>
        </authorList>
    </citation>
    <scope>NUCLEOTIDE SEQUENCE [LARGE SCALE GENOMIC DNA]</scope>
    <source>
        <strain evidence="2 3">KYW382</strain>
    </source>
</reference>
<feature type="transmembrane region" description="Helical" evidence="1">
    <location>
        <begin position="65"/>
        <end position="81"/>
    </location>
</feature>
<feature type="transmembrane region" description="Helical" evidence="1">
    <location>
        <begin position="40"/>
        <end position="58"/>
    </location>
</feature>
<keyword evidence="1" id="KW-1133">Transmembrane helix</keyword>
<evidence type="ECO:0000256" key="1">
    <source>
        <dbReference type="SAM" id="Phobius"/>
    </source>
</evidence>
<accession>A0ABW7N1B0</accession>
<dbReference type="EMBL" id="JBAWKB010000005">
    <property type="protein sequence ID" value="MFH6772856.1"/>
    <property type="molecule type" value="Genomic_DNA"/>
</dbReference>
<organism evidence="2 3">
    <name type="scientific">Gaetbulibacter aestuarii</name>
    <dbReference type="NCBI Taxonomy" id="1502358"/>
    <lineage>
        <taxon>Bacteria</taxon>
        <taxon>Pseudomonadati</taxon>
        <taxon>Bacteroidota</taxon>
        <taxon>Flavobacteriia</taxon>
        <taxon>Flavobacteriales</taxon>
        <taxon>Flavobacteriaceae</taxon>
        <taxon>Gaetbulibacter</taxon>
    </lineage>
</organism>
<dbReference type="RefSeq" id="WP_344742125.1">
    <property type="nucleotide sequence ID" value="NZ_BAABAY010000007.1"/>
</dbReference>
<evidence type="ECO:0000313" key="2">
    <source>
        <dbReference type="EMBL" id="MFH6772856.1"/>
    </source>
</evidence>
<proteinExistence type="predicted"/>
<sequence>MTESKVKIIDLICIGIYLLFGGVIYFFYEFSLLPQKNINTLLLILTFGGPLSLFWMYYQRFREKSITLIWFGIGLLQWYILNELKRNSDFDSVVGSYANYDKTLIGLVILLTLFRIISLIFTKQEFMVAAWFSPKDNRKLNTLDTVLTIVGFLSLIGLSEI</sequence>
<feature type="transmembrane region" description="Helical" evidence="1">
    <location>
        <begin position="103"/>
        <end position="121"/>
    </location>
</feature>
<keyword evidence="1" id="KW-0472">Membrane</keyword>
<feature type="transmembrane region" description="Helical" evidence="1">
    <location>
        <begin position="142"/>
        <end position="159"/>
    </location>
</feature>
<name>A0ABW7N1B0_9FLAO</name>
<dbReference type="Proteomes" id="UP001610100">
    <property type="component" value="Unassembled WGS sequence"/>
</dbReference>
<comment type="caution">
    <text evidence="2">The sequence shown here is derived from an EMBL/GenBank/DDBJ whole genome shotgun (WGS) entry which is preliminary data.</text>
</comment>
<keyword evidence="3" id="KW-1185">Reference proteome</keyword>
<evidence type="ECO:0000313" key="3">
    <source>
        <dbReference type="Proteomes" id="UP001610100"/>
    </source>
</evidence>
<protein>
    <submittedName>
        <fullName evidence="2">Uncharacterized protein</fullName>
    </submittedName>
</protein>
<gene>
    <name evidence="2" type="ORF">V8G58_13010</name>
</gene>
<keyword evidence="1" id="KW-0812">Transmembrane</keyword>